<dbReference type="EMBL" id="CAJHJT010000056">
    <property type="protein sequence ID" value="CAD7013175.1"/>
    <property type="molecule type" value="Genomic_DNA"/>
</dbReference>
<evidence type="ECO:0000313" key="3">
    <source>
        <dbReference type="Proteomes" id="UP000606786"/>
    </source>
</evidence>
<dbReference type="Proteomes" id="UP000606786">
    <property type="component" value="Unassembled WGS sequence"/>
</dbReference>
<organism evidence="2 3">
    <name type="scientific">Ceratitis capitata</name>
    <name type="common">Mediterranean fruit fly</name>
    <name type="synonym">Tephritis capitata</name>
    <dbReference type="NCBI Taxonomy" id="7213"/>
    <lineage>
        <taxon>Eukaryota</taxon>
        <taxon>Metazoa</taxon>
        <taxon>Ecdysozoa</taxon>
        <taxon>Arthropoda</taxon>
        <taxon>Hexapoda</taxon>
        <taxon>Insecta</taxon>
        <taxon>Pterygota</taxon>
        <taxon>Neoptera</taxon>
        <taxon>Endopterygota</taxon>
        <taxon>Diptera</taxon>
        <taxon>Brachycera</taxon>
        <taxon>Muscomorpha</taxon>
        <taxon>Tephritoidea</taxon>
        <taxon>Tephritidae</taxon>
        <taxon>Ceratitis</taxon>
        <taxon>Ceratitis</taxon>
    </lineage>
</organism>
<evidence type="ECO:0000313" key="2">
    <source>
        <dbReference type="EMBL" id="CAD7013175.1"/>
    </source>
</evidence>
<dbReference type="AlphaFoldDB" id="A0A811VBB8"/>
<dbReference type="OrthoDB" id="2156856at2759"/>
<proteinExistence type="predicted"/>
<gene>
    <name evidence="2" type="ORF">CCAP1982_LOCUS21246</name>
</gene>
<feature type="region of interest" description="Disordered" evidence="1">
    <location>
        <begin position="62"/>
        <end position="82"/>
    </location>
</feature>
<sequence>METLNAILAKFAIIEPNQNNSGLDNGDETEAANILPTFPEIFVKEDLIKATTEAFLALLPRKDNSDPQENLDDDDDDDDDGNMIILTQSTHNLMQIFLNIHCILTQYEDLSQSCYFLHIESLMECIGYILEPMCNPKYKEHLSNQEQDLLDSINDIFESLGDPFDERCLIYTISIWNLLREENEQIARRTPPNNEFEENELKDDDFNFETAYLTILDMIVRIINAATDAQLENIFKENLDENMKNLKNTLSIGDNDQSTKRCYLKIQNILQNIQKNLITVDRFFILALSGFLRALRSLN</sequence>
<feature type="compositionally biased region" description="Acidic residues" evidence="1">
    <location>
        <begin position="69"/>
        <end position="81"/>
    </location>
</feature>
<reference evidence="2" key="1">
    <citation type="submission" date="2020-11" db="EMBL/GenBank/DDBJ databases">
        <authorList>
            <person name="Whitehead M."/>
        </authorList>
    </citation>
    <scope>NUCLEOTIDE SEQUENCE</scope>
    <source>
        <strain evidence="2">EGII</strain>
    </source>
</reference>
<comment type="caution">
    <text evidence="2">The sequence shown here is derived from an EMBL/GenBank/DDBJ whole genome shotgun (WGS) entry which is preliminary data.</text>
</comment>
<protein>
    <submittedName>
        <fullName evidence="2">(Mediterranean fruit fly) hypothetical protein</fullName>
    </submittedName>
</protein>
<keyword evidence="3" id="KW-1185">Reference proteome</keyword>
<name>A0A811VBB8_CERCA</name>
<accession>A0A811VBB8</accession>
<evidence type="ECO:0000256" key="1">
    <source>
        <dbReference type="SAM" id="MobiDB-lite"/>
    </source>
</evidence>